<name>A0ACB0Z2P8_MELEN</name>
<protein>
    <submittedName>
        <fullName evidence="1">Uncharacterized protein</fullName>
    </submittedName>
</protein>
<accession>A0ACB0Z2P8</accession>
<gene>
    <name evidence="1" type="ORF">MENTE1834_LOCUS19908</name>
</gene>
<evidence type="ECO:0000313" key="1">
    <source>
        <dbReference type="EMBL" id="CAK5073257.1"/>
    </source>
</evidence>
<comment type="caution">
    <text evidence="1">The sequence shown here is derived from an EMBL/GenBank/DDBJ whole genome shotgun (WGS) entry which is preliminary data.</text>
</comment>
<keyword evidence="2" id="KW-1185">Reference proteome</keyword>
<dbReference type="Proteomes" id="UP001497535">
    <property type="component" value="Unassembled WGS sequence"/>
</dbReference>
<evidence type="ECO:0000313" key="2">
    <source>
        <dbReference type="Proteomes" id="UP001497535"/>
    </source>
</evidence>
<proteinExistence type="predicted"/>
<reference evidence="1" key="1">
    <citation type="submission" date="2023-11" db="EMBL/GenBank/DDBJ databases">
        <authorList>
            <person name="Poullet M."/>
        </authorList>
    </citation>
    <scope>NUCLEOTIDE SEQUENCE</scope>
    <source>
        <strain evidence="1">E1834</strain>
    </source>
</reference>
<dbReference type="EMBL" id="CAVMJV010000023">
    <property type="protein sequence ID" value="CAK5073257.1"/>
    <property type="molecule type" value="Genomic_DNA"/>
</dbReference>
<organism evidence="1 2">
    <name type="scientific">Meloidogyne enterolobii</name>
    <name type="common">Root-knot nematode worm</name>
    <name type="synonym">Meloidogyne mayaguensis</name>
    <dbReference type="NCBI Taxonomy" id="390850"/>
    <lineage>
        <taxon>Eukaryota</taxon>
        <taxon>Metazoa</taxon>
        <taxon>Ecdysozoa</taxon>
        <taxon>Nematoda</taxon>
        <taxon>Chromadorea</taxon>
        <taxon>Rhabditida</taxon>
        <taxon>Tylenchina</taxon>
        <taxon>Tylenchomorpha</taxon>
        <taxon>Tylenchoidea</taxon>
        <taxon>Meloidogynidae</taxon>
        <taxon>Meloidogyninae</taxon>
        <taxon>Meloidogyne</taxon>
    </lineage>
</organism>
<sequence length="99" mass="10612">MAVQVEPAAIQVPASGGNVSLQLMNGNPEVVFIFSSNHLLFSLSQIILIIKIVLFSFLRSASPSSSSPAITSTTESTPSSDSRRRCPSRSDPPERPAKR</sequence>